<evidence type="ECO:0000313" key="2">
    <source>
        <dbReference type="EMBL" id="MCC4308477.1"/>
    </source>
</evidence>
<evidence type="ECO:0008006" key="4">
    <source>
        <dbReference type="Google" id="ProtNLM"/>
    </source>
</evidence>
<accession>A0A9Q3YM65</accession>
<gene>
    <name evidence="2" type="ORF">LL252_07805</name>
</gene>
<organism evidence="2 3">
    <name type="scientific">Alloalcanivorax marinus</name>
    <dbReference type="NCBI Taxonomy" id="1177169"/>
    <lineage>
        <taxon>Bacteria</taxon>
        <taxon>Pseudomonadati</taxon>
        <taxon>Pseudomonadota</taxon>
        <taxon>Gammaproteobacteria</taxon>
        <taxon>Oceanospirillales</taxon>
        <taxon>Alcanivoracaceae</taxon>
        <taxon>Alloalcanivorax</taxon>
    </lineage>
</organism>
<dbReference type="PROSITE" id="PS51257">
    <property type="entry name" value="PROKAR_LIPOPROTEIN"/>
    <property type="match status" value="1"/>
</dbReference>
<proteinExistence type="predicted"/>
<dbReference type="RefSeq" id="WP_228233672.1">
    <property type="nucleotide sequence ID" value="NZ_ARXL01000028.1"/>
</dbReference>
<feature type="chain" id="PRO_5040171836" description="DUF2846 domain-containing protein" evidence="1">
    <location>
        <begin position="23"/>
        <end position="142"/>
    </location>
</feature>
<keyword evidence="1" id="KW-0732">Signal</keyword>
<dbReference type="AlphaFoldDB" id="A0A9Q3YM65"/>
<name>A0A9Q3YM65_9GAMM</name>
<sequence>MRVRSAGLLLALAMVVTGCTGATLYDPPDDGAPKARLSIETMLGSNGERGAGESTVAIFKVDGKRLAENGGKQRVLLEPGEHNVAFFADHQGTLRFGTLSHDFQAGADYLIWVGEGEGDKPYGAVLVPAGSGVVNVYDETLF</sequence>
<comment type="caution">
    <text evidence="2">The sequence shown here is derived from an EMBL/GenBank/DDBJ whole genome shotgun (WGS) entry which is preliminary data.</text>
</comment>
<evidence type="ECO:0000313" key="3">
    <source>
        <dbReference type="Proteomes" id="UP001108027"/>
    </source>
</evidence>
<evidence type="ECO:0000256" key="1">
    <source>
        <dbReference type="SAM" id="SignalP"/>
    </source>
</evidence>
<dbReference type="Proteomes" id="UP001108027">
    <property type="component" value="Unassembled WGS sequence"/>
</dbReference>
<protein>
    <recommendedName>
        <fullName evidence="4">DUF2846 domain-containing protein</fullName>
    </recommendedName>
</protein>
<feature type="signal peptide" evidence="1">
    <location>
        <begin position="1"/>
        <end position="22"/>
    </location>
</feature>
<keyword evidence="3" id="KW-1185">Reference proteome</keyword>
<reference evidence="2" key="1">
    <citation type="submission" date="2021-10" db="EMBL/GenBank/DDBJ databases">
        <title>The diversity and Nitrogen Metabolism of Culturable Nitrate-Utilizing Bacteria Within the Oxygen Minimum Zone of the Changjiang (Yangtze River)Estuary.</title>
        <authorList>
            <person name="Zhang D."/>
            <person name="Zheng J."/>
            <person name="Liu S."/>
            <person name="He W."/>
        </authorList>
    </citation>
    <scope>NUCLEOTIDE SEQUENCE</scope>
    <source>
        <strain evidence="2">FXH-223</strain>
    </source>
</reference>
<dbReference type="EMBL" id="JAJGNA010000007">
    <property type="protein sequence ID" value="MCC4308477.1"/>
    <property type="molecule type" value="Genomic_DNA"/>
</dbReference>